<protein>
    <submittedName>
        <fullName evidence="2">DUF58 domain-containing protein</fullName>
    </submittedName>
</protein>
<organism evidence="2 3">
    <name type="scientific">Nocardioides potassii</name>
    <dbReference type="NCBI Taxonomy" id="2911371"/>
    <lineage>
        <taxon>Bacteria</taxon>
        <taxon>Bacillati</taxon>
        <taxon>Actinomycetota</taxon>
        <taxon>Actinomycetes</taxon>
        <taxon>Propionibacteriales</taxon>
        <taxon>Nocardioidaceae</taxon>
        <taxon>Nocardioides</taxon>
    </lineage>
</organism>
<dbReference type="RefSeq" id="WP_236405044.1">
    <property type="nucleotide sequence ID" value="NZ_JAKJHZ010000012.1"/>
</dbReference>
<dbReference type="InterPro" id="IPR002881">
    <property type="entry name" value="DUF58"/>
</dbReference>
<feature type="domain" description="DUF58" evidence="1">
    <location>
        <begin position="194"/>
        <end position="333"/>
    </location>
</feature>
<reference evidence="2 3" key="1">
    <citation type="submission" date="2022-01" db="EMBL/GenBank/DDBJ databases">
        <title>Nocardioides sp. nov., an actinomycete isolated from mining soil.</title>
        <authorList>
            <person name="Liu L."/>
        </authorList>
    </citation>
    <scope>NUCLEOTIDE SEQUENCE [LARGE SCALE GENOMIC DNA]</scope>
    <source>
        <strain evidence="2 3">KLBMP 9356</strain>
    </source>
</reference>
<sequence>MTSWRPTPSLVRSCLLALGGVTGGVVLGQEVLVVLAAPFAVLAAMGLLSRPRTSPHVSASLDHVRLHEGQGTTSRLLVDDLTGVEHVSRATARATHVVTRPVHGAAGSLVEDGLPVVHSSPRRWGRRVVGAERVALTSPWAGWRWGPHDLPERGFNVLPQTAPYDTRAEVPQPDGLVGRHRSRRIGSGTEFEGIRPFATGDRLKRINWPVSLRTGDLHVVTTRAEQDASVWIVVDGLSDIGASGGIDGAASTLDLTVRAASALAEHHVRTGDRVGLLVVAADATRVPLGSGSRHLHRLQGTLARIRTETRSVAPDRLDLGAGAGSVVYVLSPMFFTPLVTATVSLQRSGGTVVVIDTIGDTMADTMADQPGDRLALPSLAARMQRIERDDRVRRLAELGTPVVPWRGPGTLDTVLRQLARRGRVPKVRA</sequence>
<comment type="caution">
    <text evidence="2">The sequence shown here is derived from an EMBL/GenBank/DDBJ whole genome shotgun (WGS) entry which is preliminary data.</text>
</comment>
<dbReference type="PANTHER" id="PTHR33608">
    <property type="entry name" value="BLL2464 PROTEIN"/>
    <property type="match status" value="1"/>
</dbReference>
<proteinExistence type="predicted"/>
<accession>A0ABS9HFE7</accession>
<dbReference type="PANTHER" id="PTHR33608:SF14">
    <property type="entry name" value="POSSIBLE CONSERVED SECRETED PROTEIN"/>
    <property type="match status" value="1"/>
</dbReference>
<dbReference type="Proteomes" id="UP001201161">
    <property type="component" value="Unassembled WGS sequence"/>
</dbReference>
<dbReference type="EMBL" id="JAKJHZ010000012">
    <property type="protein sequence ID" value="MCF6379841.1"/>
    <property type="molecule type" value="Genomic_DNA"/>
</dbReference>
<evidence type="ECO:0000313" key="3">
    <source>
        <dbReference type="Proteomes" id="UP001201161"/>
    </source>
</evidence>
<name>A0ABS9HFE7_9ACTN</name>
<gene>
    <name evidence="2" type="ORF">L2K70_19685</name>
</gene>
<evidence type="ECO:0000313" key="2">
    <source>
        <dbReference type="EMBL" id="MCF6379841.1"/>
    </source>
</evidence>
<keyword evidence="3" id="KW-1185">Reference proteome</keyword>
<evidence type="ECO:0000259" key="1">
    <source>
        <dbReference type="Pfam" id="PF01882"/>
    </source>
</evidence>
<dbReference type="Pfam" id="PF01882">
    <property type="entry name" value="DUF58"/>
    <property type="match status" value="1"/>
</dbReference>